<dbReference type="FunFam" id="3.40.50.300:FF:000299">
    <property type="entry name" value="ABC transporter ATP-binding protein/permease"/>
    <property type="match status" value="1"/>
</dbReference>
<keyword evidence="3" id="KW-1003">Cell membrane</keyword>
<keyword evidence="12" id="KW-0378">Hydrolase</keyword>
<dbReference type="PROSITE" id="PS50893">
    <property type="entry name" value="ABC_TRANSPORTER_2"/>
    <property type="match status" value="1"/>
</dbReference>
<dbReference type="SUPFAM" id="SSF52540">
    <property type="entry name" value="P-loop containing nucleoside triphosphate hydrolases"/>
    <property type="match status" value="1"/>
</dbReference>
<dbReference type="Gene3D" id="1.20.1560.10">
    <property type="entry name" value="ABC transporter type 1, transmembrane domain"/>
    <property type="match status" value="1"/>
</dbReference>
<dbReference type="GO" id="GO:0005886">
    <property type="term" value="C:plasma membrane"/>
    <property type="evidence" value="ECO:0007669"/>
    <property type="project" value="UniProtKB-SubCell"/>
</dbReference>
<dbReference type="Proteomes" id="UP000035100">
    <property type="component" value="Unassembled WGS sequence"/>
</dbReference>
<evidence type="ECO:0000256" key="6">
    <source>
        <dbReference type="ARBA" id="ARBA00022840"/>
    </source>
</evidence>
<dbReference type="SMART" id="SM00382">
    <property type="entry name" value="AAA"/>
    <property type="match status" value="1"/>
</dbReference>
<protein>
    <submittedName>
        <fullName evidence="12">ABC-type multidrug transport system, ATPase and permease component</fullName>
        <ecNumber evidence="12">3.6.3.-</ecNumber>
    </submittedName>
</protein>
<evidence type="ECO:0000256" key="4">
    <source>
        <dbReference type="ARBA" id="ARBA00022692"/>
    </source>
</evidence>
<dbReference type="PROSITE" id="PS00211">
    <property type="entry name" value="ABC_TRANSPORTER_1"/>
    <property type="match status" value="1"/>
</dbReference>
<feature type="transmembrane region" description="Helical" evidence="9">
    <location>
        <begin position="86"/>
        <end position="106"/>
    </location>
</feature>
<name>A0A0D0QE45_9RHOB</name>
<dbReference type="InterPro" id="IPR003439">
    <property type="entry name" value="ABC_transporter-like_ATP-bd"/>
</dbReference>
<dbReference type="GO" id="GO:0034040">
    <property type="term" value="F:ATPase-coupled lipid transmembrane transporter activity"/>
    <property type="evidence" value="ECO:0007669"/>
    <property type="project" value="TreeGrafter"/>
</dbReference>
<evidence type="ECO:0000256" key="1">
    <source>
        <dbReference type="ARBA" id="ARBA00004651"/>
    </source>
</evidence>
<evidence type="ECO:0000256" key="3">
    <source>
        <dbReference type="ARBA" id="ARBA00022475"/>
    </source>
</evidence>
<dbReference type="EMBL" id="AONG01000010">
    <property type="protein sequence ID" value="KIQ69283.1"/>
    <property type="molecule type" value="Genomic_DNA"/>
</dbReference>
<keyword evidence="5" id="KW-0547">Nucleotide-binding</keyword>
<keyword evidence="8 9" id="KW-0472">Membrane</keyword>
<gene>
    <name evidence="12" type="ORF">Wenmar_02354</name>
</gene>
<keyword evidence="2" id="KW-0813">Transport</keyword>
<evidence type="ECO:0000256" key="5">
    <source>
        <dbReference type="ARBA" id="ARBA00022741"/>
    </source>
</evidence>
<dbReference type="Pfam" id="PF00005">
    <property type="entry name" value="ABC_tran"/>
    <property type="match status" value="1"/>
</dbReference>
<dbReference type="InterPro" id="IPR039421">
    <property type="entry name" value="Type_1_exporter"/>
</dbReference>
<sequence length="541" mass="58511">MLPQENRALFLGVAIVILILLKNLVAYGNATLLAWIYGHSGDRLRRQLTKSLLDADSLFLSREPPHRVLNAISNESWRAADAVGNLLAISVAASASLIFVIFLFALSPTLTVVVLSGLILVQGAIQRLTANFRRQGEVVAAKNKSLAARMLHLVEGWRLIRLYGRQDMESDRFAGNSDEVRQAVFSLSRGQAALGPLTEVAYSLIFFMAALIAWRIGIPFPVVATFIVMLYRLQPQVRSIQTALAQLRGWSGSLDEVAWLSRAGTGAGGRTTSSSGPRPVKSRLKDRIALEDVDFRYGATDEGGLKSVDFVIPAGRATAIIGRSGSGKSTVVALLCGLYRPTRGRVTVDGRDLMDEDLAGWLSRVAVVGPELDLIEGSVEENIRYGDPHADRAAIERAAERADASDFIKSLPGGYSYEVGHRGSNLSAGQRQRIALSRALVRDPDVLILDEATNAMDVMSEVTILDMLRKLPGGLTTIIISHTAAVISSCDEYILLFDGRVAASGSTEGFDTARLMSLLHPEPLRPGNVEGKRTGLVGQNE</sequence>
<feature type="domain" description="ABC transmembrane type-1" evidence="11">
    <location>
        <begin position="1"/>
        <end position="249"/>
    </location>
</feature>
<dbReference type="PANTHER" id="PTHR24221:SF646">
    <property type="entry name" value="HAEMOLYSIN SECRETION ATP-BINDING PROTEIN"/>
    <property type="match status" value="1"/>
</dbReference>
<accession>A0A0D0QE45</accession>
<keyword evidence="4 9" id="KW-0812">Transmembrane</keyword>
<reference evidence="12 13" key="1">
    <citation type="submission" date="2013-01" db="EMBL/GenBank/DDBJ databases">
        <authorList>
            <person name="Fiebig A."/>
            <person name="Goeker M."/>
            <person name="Klenk H.-P.P."/>
        </authorList>
    </citation>
    <scope>NUCLEOTIDE SEQUENCE [LARGE SCALE GENOMIC DNA]</scope>
    <source>
        <strain evidence="12 13">DSM 24838</strain>
    </source>
</reference>
<organism evidence="12 13">
    <name type="scientific">Wenxinia marina DSM 24838</name>
    <dbReference type="NCBI Taxonomy" id="1123501"/>
    <lineage>
        <taxon>Bacteria</taxon>
        <taxon>Pseudomonadati</taxon>
        <taxon>Pseudomonadota</taxon>
        <taxon>Alphaproteobacteria</taxon>
        <taxon>Rhodobacterales</taxon>
        <taxon>Roseobacteraceae</taxon>
        <taxon>Wenxinia</taxon>
    </lineage>
</organism>
<dbReference type="PANTHER" id="PTHR24221">
    <property type="entry name" value="ATP-BINDING CASSETTE SUB-FAMILY B"/>
    <property type="match status" value="1"/>
</dbReference>
<evidence type="ECO:0000256" key="8">
    <source>
        <dbReference type="ARBA" id="ARBA00023136"/>
    </source>
</evidence>
<comment type="caution">
    <text evidence="12">The sequence shown here is derived from an EMBL/GenBank/DDBJ whole genome shotgun (WGS) entry which is preliminary data.</text>
</comment>
<feature type="domain" description="ABC transporter" evidence="10">
    <location>
        <begin position="288"/>
        <end position="523"/>
    </location>
</feature>
<dbReference type="InterPro" id="IPR017871">
    <property type="entry name" value="ABC_transporter-like_CS"/>
</dbReference>
<dbReference type="InterPro" id="IPR027417">
    <property type="entry name" value="P-loop_NTPase"/>
</dbReference>
<dbReference type="GO" id="GO:0016887">
    <property type="term" value="F:ATP hydrolysis activity"/>
    <property type="evidence" value="ECO:0007669"/>
    <property type="project" value="InterPro"/>
</dbReference>
<evidence type="ECO:0000259" key="11">
    <source>
        <dbReference type="PROSITE" id="PS50929"/>
    </source>
</evidence>
<evidence type="ECO:0000313" key="12">
    <source>
        <dbReference type="EMBL" id="KIQ69283.1"/>
    </source>
</evidence>
<dbReference type="GO" id="GO:0005524">
    <property type="term" value="F:ATP binding"/>
    <property type="evidence" value="ECO:0007669"/>
    <property type="project" value="UniProtKB-KW"/>
</dbReference>
<dbReference type="InterPro" id="IPR003593">
    <property type="entry name" value="AAA+_ATPase"/>
</dbReference>
<proteinExistence type="predicted"/>
<dbReference type="PATRIC" id="fig|1123501.6.peg.2464"/>
<dbReference type="SUPFAM" id="SSF90123">
    <property type="entry name" value="ABC transporter transmembrane region"/>
    <property type="match status" value="1"/>
</dbReference>
<dbReference type="AlphaFoldDB" id="A0A0D0QE45"/>
<evidence type="ECO:0000256" key="7">
    <source>
        <dbReference type="ARBA" id="ARBA00022989"/>
    </source>
</evidence>
<dbReference type="STRING" id="1123501.Wenmar_02354"/>
<evidence type="ECO:0000256" key="2">
    <source>
        <dbReference type="ARBA" id="ARBA00022448"/>
    </source>
</evidence>
<keyword evidence="6" id="KW-0067">ATP-binding</keyword>
<comment type="subcellular location">
    <subcellularLocation>
        <location evidence="1">Cell membrane</location>
        <topology evidence="1">Multi-pass membrane protein</topology>
    </subcellularLocation>
</comment>
<keyword evidence="7 9" id="KW-1133">Transmembrane helix</keyword>
<dbReference type="EC" id="3.6.3.-" evidence="12"/>
<evidence type="ECO:0000256" key="9">
    <source>
        <dbReference type="SAM" id="Phobius"/>
    </source>
</evidence>
<dbReference type="Pfam" id="PF00664">
    <property type="entry name" value="ABC_membrane"/>
    <property type="match status" value="1"/>
</dbReference>
<feature type="transmembrane region" description="Helical" evidence="9">
    <location>
        <begin position="204"/>
        <end position="231"/>
    </location>
</feature>
<dbReference type="Gene3D" id="3.40.50.300">
    <property type="entry name" value="P-loop containing nucleotide triphosphate hydrolases"/>
    <property type="match status" value="1"/>
</dbReference>
<dbReference type="InterPro" id="IPR036640">
    <property type="entry name" value="ABC1_TM_sf"/>
</dbReference>
<dbReference type="InterPro" id="IPR011527">
    <property type="entry name" value="ABC1_TM_dom"/>
</dbReference>
<keyword evidence="13" id="KW-1185">Reference proteome</keyword>
<evidence type="ECO:0000313" key="13">
    <source>
        <dbReference type="Proteomes" id="UP000035100"/>
    </source>
</evidence>
<dbReference type="PROSITE" id="PS50929">
    <property type="entry name" value="ABC_TM1F"/>
    <property type="match status" value="1"/>
</dbReference>
<evidence type="ECO:0000259" key="10">
    <source>
        <dbReference type="PROSITE" id="PS50893"/>
    </source>
</evidence>
<dbReference type="GO" id="GO:0140359">
    <property type="term" value="F:ABC-type transporter activity"/>
    <property type="evidence" value="ECO:0007669"/>
    <property type="project" value="InterPro"/>
</dbReference>
<feature type="transmembrane region" description="Helical" evidence="9">
    <location>
        <begin position="12"/>
        <end position="37"/>
    </location>
</feature>